<dbReference type="GO" id="GO:0004842">
    <property type="term" value="F:ubiquitin-protein transferase activity"/>
    <property type="evidence" value="ECO:0007669"/>
    <property type="project" value="TreeGrafter"/>
</dbReference>
<evidence type="ECO:0000256" key="3">
    <source>
        <dbReference type="PROSITE-ProRule" id="PRU00023"/>
    </source>
</evidence>
<dbReference type="InterPro" id="IPR036770">
    <property type="entry name" value="Ankyrin_rpt-contain_sf"/>
</dbReference>
<name>A0AA48L3W2_9TREE</name>
<dbReference type="GeneID" id="85495351"/>
<evidence type="ECO:0000313" key="6">
    <source>
        <dbReference type="Proteomes" id="UP001233271"/>
    </source>
</evidence>
<feature type="region of interest" description="Disordered" evidence="4">
    <location>
        <begin position="1"/>
        <end position="20"/>
    </location>
</feature>
<dbReference type="InterPro" id="IPR002110">
    <property type="entry name" value="Ankyrin_rpt"/>
</dbReference>
<accession>A0AA48L3W2</accession>
<evidence type="ECO:0000256" key="4">
    <source>
        <dbReference type="SAM" id="MobiDB-lite"/>
    </source>
</evidence>
<evidence type="ECO:0000313" key="5">
    <source>
        <dbReference type="EMBL" id="BEI91481.1"/>
    </source>
</evidence>
<dbReference type="SMART" id="SM00248">
    <property type="entry name" value="ANK"/>
    <property type="match status" value="2"/>
</dbReference>
<sequence length="462" mass="51343">MAAPAPCPLTSGSPPPSSRLQVIRKPSLRIRQAVHDNVPLLMRLQHKGDLRNTDKARLTSLAWAALELSVESFEWLLLEYGHDDSELSRDADNNNIFHFLAAAPAPPGLSPFTDLLLSDSLFPPRAPRPVGHAIELSLRMTEAYYDLFRIVDWSNSSGKTPLHYAAQVDNAPFIDLFCELGADVDLADLQGNTPLHYASAWGHMGSVQVLLERGAQMGLRNLEGFTPADYAYSNSARVAIDNMAREVNEERRARRKEAKRLEREAREREERELLAAQEAWESQQAESREREHRELAEAQEEWERQQAAREREREEAQVPETGGAWPQAQSYSHGEEYAGQGYDVPSGVFAAATAAAQARDHRGSYRSERTPVSSGAYVRDGSPTPRRQSDVPILAFAAPTPPQAPALVMPQQSPSPTPPRTPMRRTPQPSPPRSPYPAQQGMQRTNSAHSSNYRVSPSHSDV</sequence>
<feature type="compositionally biased region" description="Basic and acidic residues" evidence="4">
    <location>
        <begin position="358"/>
        <end position="369"/>
    </location>
</feature>
<dbReference type="PROSITE" id="PS50297">
    <property type="entry name" value="ANK_REP_REGION"/>
    <property type="match status" value="2"/>
</dbReference>
<keyword evidence="1" id="KW-0677">Repeat</keyword>
<dbReference type="Pfam" id="PF12796">
    <property type="entry name" value="Ank_2"/>
    <property type="match status" value="1"/>
</dbReference>
<evidence type="ECO:0008006" key="7">
    <source>
        <dbReference type="Google" id="ProtNLM"/>
    </source>
</evidence>
<proteinExistence type="predicted"/>
<feature type="compositionally biased region" description="Polar residues" evidence="4">
    <location>
        <begin position="440"/>
        <end position="462"/>
    </location>
</feature>
<dbReference type="Gene3D" id="1.25.40.20">
    <property type="entry name" value="Ankyrin repeat-containing domain"/>
    <property type="match status" value="2"/>
</dbReference>
<keyword evidence="2 3" id="KW-0040">ANK repeat</keyword>
<feature type="repeat" description="ANK" evidence="3">
    <location>
        <begin position="157"/>
        <end position="189"/>
    </location>
</feature>
<feature type="compositionally biased region" description="Basic and acidic residues" evidence="4">
    <location>
        <begin position="286"/>
        <end position="316"/>
    </location>
</feature>
<dbReference type="RefSeq" id="XP_060456746.1">
    <property type="nucleotide sequence ID" value="XM_060600120.1"/>
</dbReference>
<reference evidence="5" key="1">
    <citation type="journal article" date="2023" name="BMC Genomics">
        <title>Chromosome-level genome assemblies of Cutaneotrichosporon spp. (Trichosporonales, Basidiomycota) reveal imbalanced evolution between nucleotide sequences and chromosome synteny.</title>
        <authorList>
            <person name="Kobayashi Y."/>
            <person name="Kayamori A."/>
            <person name="Aoki K."/>
            <person name="Shiwa Y."/>
            <person name="Matsutani M."/>
            <person name="Fujita N."/>
            <person name="Sugita T."/>
            <person name="Iwasaki W."/>
            <person name="Tanaka N."/>
            <person name="Takashima M."/>
        </authorList>
    </citation>
    <scope>NUCLEOTIDE SEQUENCE</scope>
    <source>
        <strain evidence="5">HIS019</strain>
    </source>
</reference>
<dbReference type="PANTHER" id="PTHR24171">
    <property type="entry name" value="ANKYRIN REPEAT DOMAIN-CONTAINING PROTEIN 39-RELATED"/>
    <property type="match status" value="1"/>
</dbReference>
<protein>
    <recommendedName>
        <fullName evidence="7">Ankyrin</fullName>
    </recommendedName>
</protein>
<gene>
    <name evidence="5" type="primary">AVO2</name>
    <name evidence="5" type="ORF">CcaverHIS019_0403010</name>
</gene>
<dbReference type="PROSITE" id="PS50088">
    <property type="entry name" value="ANK_REPEAT"/>
    <property type="match status" value="2"/>
</dbReference>
<feature type="region of interest" description="Disordered" evidence="4">
    <location>
        <begin position="354"/>
        <end position="462"/>
    </location>
</feature>
<keyword evidence="6" id="KW-1185">Reference proteome</keyword>
<dbReference type="GO" id="GO:0085020">
    <property type="term" value="P:protein K6-linked ubiquitination"/>
    <property type="evidence" value="ECO:0007669"/>
    <property type="project" value="TreeGrafter"/>
</dbReference>
<dbReference type="PANTHER" id="PTHR24171:SF8">
    <property type="entry name" value="BRCA1-ASSOCIATED RING DOMAIN PROTEIN 1"/>
    <property type="match status" value="1"/>
</dbReference>
<feature type="region of interest" description="Disordered" evidence="4">
    <location>
        <begin position="278"/>
        <end position="342"/>
    </location>
</feature>
<dbReference type="SUPFAM" id="SSF48403">
    <property type="entry name" value="Ankyrin repeat"/>
    <property type="match status" value="1"/>
</dbReference>
<feature type="repeat" description="ANK" evidence="3">
    <location>
        <begin position="190"/>
        <end position="222"/>
    </location>
</feature>
<organism evidence="5 6">
    <name type="scientific">Cutaneotrichosporon cavernicola</name>
    <dbReference type="NCBI Taxonomy" id="279322"/>
    <lineage>
        <taxon>Eukaryota</taxon>
        <taxon>Fungi</taxon>
        <taxon>Dikarya</taxon>
        <taxon>Basidiomycota</taxon>
        <taxon>Agaricomycotina</taxon>
        <taxon>Tremellomycetes</taxon>
        <taxon>Trichosporonales</taxon>
        <taxon>Trichosporonaceae</taxon>
        <taxon>Cutaneotrichosporon</taxon>
    </lineage>
</organism>
<dbReference type="Proteomes" id="UP001233271">
    <property type="component" value="Chromosome 4"/>
</dbReference>
<evidence type="ECO:0000256" key="1">
    <source>
        <dbReference type="ARBA" id="ARBA00022737"/>
    </source>
</evidence>
<evidence type="ECO:0000256" key="2">
    <source>
        <dbReference type="ARBA" id="ARBA00023043"/>
    </source>
</evidence>
<dbReference type="KEGG" id="ccac:CcaHIS019_0403010"/>
<dbReference type="EMBL" id="AP028215">
    <property type="protein sequence ID" value="BEI91481.1"/>
    <property type="molecule type" value="Genomic_DNA"/>
</dbReference>
<dbReference type="AlphaFoldDB" id="A0AA48L3W2"/>